<proteinExistence type="predicted"/>
<keyword evidence="3" id="KW-1185">Reference proteome</keyword>
<comment type="caution">
    <text evidence="2">The sequence shown here is derived from an EMBL/GenBank/DDBJ whole genome shotgun (WGS) entry which is preliminary data.</text>
</comment>
<dbReference type="AlphaFoldDB" id="A0A0V0R4L3"/>
<evidence type="ECO:0000313" key="2">
    <source>
        <dbReference type="EMBL" id="KRX09426.1"/>
    </source>
</evidence>
<name>A0A0V0R4L3_PSEPJ</name>
<dbReference type="EMBL" id="LDAU01000051">
    <property type="protein sequence ID" value="KRX09426.1"/>
    <property type="molecule type" value="Genomic_DNA"/>
</dbReference>
<feature type="region of interest" description="Disordered" evidence="1">
    <location>
        <begin position="1"/>
        <end position="60"/>
    </location>
</feature>
<protein>
    <submittedName>
        <fullName evidence="2">Uncharacterized protein</fullName>
    </submittedName>
</protein>
<organism evidence="2 3">
    <name type="scientific">Pseudocohnilembus persalinus</name>
    <name type="common">Ciliate</name>
    <dbReference type="NCBI Taxonomy" id="266149"/>
    <lineage>
        <taxon>Eukaryota</taxon>
        <taxon>Sar</taxon>
        <taxon>Alveolata</taxon>
        <taxon>Ciliophora</taxon>
        <taxon>Intramacronucleata</taxon>
        <taxon>Oligohymenophorea</taxon>
        <taxon>Scuticociliatia</taxon>
        <taxon>Philasterida</taxon>
        <taxon>Pseudocohnilembidae</taxon>
        <taxon>Pseudocohnilembus</taxon>
    </lineage>
</organism>
<dbReference type="InParanoid" id="A0A0V0R4L3"/>
<evidence type="ECO:0000313" key="3">
    <source>
        <dbReference type="Proteomes" id="UP000054937"/>
    </source>
</evidence>
<feature type="compositionally biased region" description="Polar residues" evidence="1">
    <location>
        <begin position="7"/>
        <end position="19"/>
    </location>
</feature>
<reference evidence="2 3" key="1">
    <citation type="journal article" date="2015" name="Sci. Rep.">
        <title>Genome of the facultative scuticociliatosis pathogen Pseudocohnilembus persalinus provides insight into its virulence through horizontal gene transfer.</title>
        <authorList>
            <person name="Xiong J."/>
            <person name="Wang G."/>
            <person name="Cheng J."/>
            <person name="Tian M."/>
            <person name="Pan X."/>
            <person name="Warren A."/>
            <person name="Jiang C."/>
            <person name="Yuan D."/>
            <person name="Miao W."/>
        </authorList>
    </citation>
    <scope>NUCLEOTIDE SEQUENCE [LARGE SCALE GENOMIC DNA]</scope>
    <source>
        <strain evidence="2">36N120E</strain>
    </source>
</reference>
<accession>A0A0V0R4L3</accession>
<sequence length="197" mass="22823">MKETRRSMASQVFQSSNLFNQQKNEKNVQKQNASAVNKTFVENNKEQLKDDSKEDLQKNQDNKYMTGKMKQIFSNYTLEDCINLYTASSFCRFYITDQNFNFTNIPTKSQKNNNMMIKSSSEGTSNYRKNSDNQFLFDIKSNQRNLNLIVTNTNGECYDFDNIQVNQLADINVLPLVNIRNAGITGFDMFVQKNGDM</sequence>
<dbReference type="Proteomes" id="UP000054937">
    <property type="component" value="Unassembled WGS sequence"/>
</dbReference>
<gene>
    <name evidence="2" type="ORF">PPERSA_04732</name>
</gene>
<evidence type="ECO:0000256" key="1">
    <source>
        <dbReference type="SAM" id="MobiDB-lite"/>
    </source>
</evidence>
<feature type="compositionally biased region" description="Polar residues" evidence="1">
    <location>
        <begin position="33"/>
        <end position="42"/>
    </location>
</feature>
<feature type="compositionally biased region" description="Basic and acidic residues" evidence="1">
    <location>
        <begin position="43"/>
        <end position="60"/>
    </location>
</feature>